<evidence type="ECO:0000313" key="1">
    <source>
        <dbReference type="EMBL" id="AYW35384.1"/>
    </source>
</evidence>
<dbReference type="EMBL" id="LC375539">
    <property type="protein sequence ID" value="BBD50797.1"/>
    <property type="molecule type" value="Genomic_DNA"/>
</dbReference>
<name>A0A2Z6C5A3_NPVAP</name>
<protein>
    <submittedName>
        <fullName evidence="2">Uncharacterized protein</fullName>
    </submittedName>
</protein>
<sequence length="236" mass="26858">MATKRKLLRDALIKRLCCKSPQTLYELAKRKLLRSDAFEARFSENIEAMPTAIKRDVLAALFSGARPRTAGDELPEWQEVTPAVLKRLLFSEDHNFAGEDGRAEFVWKLHCAGCGRAAGARRALLTVTECEECGNHIEHDHPRLENDELHELVFDFANWCQNCCVCPLFDIRYTEDENGCVQCAMEEEGYSSEFAERLCAKYNLAPVFNRCGVRGIEQLIESGIEKLTENKVFTFE</sequence>
<evidence type="ECO:0000313" key="2">
    <source>
        <dbReference type="EMBL" id="BBD50797.1"/>
    </source>
</evidence>
<reference evidence="1" key="2">
    <citation type="submission" date="2018-08" db="EMBL/GenBank/DDBJ databases">
        <title>Genetic characterization of an alphabaculovirus causing tiger band disease in the oak tasar silkworm, Antheraea proylei.</title>
        <authorList>
            <person name="Tourangbam S."/>
            <person name="Malcolm F.J."/>
            <person name="Luikham R."/>
            <person name="Kshetrimayum M."/>
            <person name="Yumnam R."/>
            <person name="Rajkumari L."/>
        </authorList>
    </citation>
    <scope>NUCLEOTIDE SEQUENCE</scope>
    <source>
        <strain evidence="1">TkhulenIBD</strain>
    </source>
</reference>
<reference evidence="2" key="1">
    <citation type="submission" date="2018-03" db="EMBL/GenBank/DDBJ databases">
        <title>Whole genome comparison of nucleopolyhedroviruses isolated from saturniine wild silkworms in Asian countries.</title>
        <authorList>
            <person name="Sasaki K."/>
            <person name="Kajiura Z."/>
            <person name="Ponnuvel K.M."/>
            <person name="Kobayashi J."/>
        </authorList>
    </citation>
    <scope>NUCLEOTIDE SEQUENCE</scope>
    <source>
        <strain evidence="2">Manipur</strain>
    </source>
</reference>
<accession>A0A2Z6C5A3</accession>
<gene>
    <name evidence="2" type="primary">orf39</name>
    <name evidence="1" type="synonym">ORF39</name>
</gene>
<organism evidence="2">
    <name type="scientific">Antheraea proylei nucleopolyhedrovirus</name>
    <dbReference type="NCBI Taxonomy" id="2126611"/>
    <lineage>
        <taxon>Viruses</taxon>
        <taxon>Viruses incertae sedis</taxon>
        <taxon>Naldaviricetes</taxon>
        <taxon>Lefavirales</taxon>
        <taxon>Baculoviridae</taxon>
        <taxon>Alphabaculovirus</taxon>
        <taxon>Alphabaculovirus anpernyi</taxon>
    </lineage>
</organism>
<dbReference type="EMBL" id="MH797002">
    <property type="protein sequence ID" value="AYW35384.1"/>
    <property type="molecule type" value="Genomic_DNA"/>
</dbReference>
<proteinExistence type="predicted"/>